<keyword evidence="1" id="KW-1133">Transmembrane helix</keyword>
<accession>A0ABZ1UYP3</accession>
<keyword evidence="3" id="KW-1185">Reference proteome</keyword>
<dbReference type="EMBL" id="CP108330">
    <property type="protein sequence ID" value="WUR37487.1"/>
    <property type="molecule type" value="Genomic_DNA"/>
</dbReference>
<feature type="transmembrane region" description="Helical" evidence="1">
    <location>
        <begin position="33"/>
        <end position="51"/>
    </location>
</feature>
<sequence>MKIVIWSFLALFFVLCAIGGVLSVVNGHGAPSIIRGLVATSLFSWWAWASWKRASRPRPPGMARIEELHRRPWQRR</sequence>
<protein>
    <submittedName>
        <fullName evidence="2">Uncharacterized protein</fullName>
    </submittedName>
</protein>
<evidence type="ECO:0000313" key="2">
    <source>
        <dbReference type="EMBL" id="WUR37487.1"/>
    </source>
</evidence>
<proteinExistence type="predicted"/>
<keyword evidence="1" id="KW-0472">Membrane</keyword>
<reference evidence="2" key="1">
    <citation type="submission" date="2022-10" db="EMBL/GenBank/DDBJ databases">
        <title>The complete genomes of actinobacterial strains from the NBC collection.</title>
        <authorList>
            <person name="Joergensen T.S."/>
            <person name="Alvarez Arevalo M."/>
            <person name="Sterndorff E.B."/>
            <person name="Faurdal D."/>
            <person name="Vuksanovic O."/>
            <person name="Mourched A.-S."/>
            <person name="Charusanti P."/>
            <person name="Shaw S."/>
            <person name="Blin K."/>
            <person name="Weber T."/>
        </authorList>
    </citation>
    <scope>NUCLEOTIDE SEQUENCE</scope>
    <source>
        <strain evidence="2">NBC_00489</strain>
    </source>
</reference>
<dbReference type="Proteomes" id="UP001432161">
    <property type="component" value="Chromosome"/>
</dbReference>
<keyword evidence="1" id="KW-0812">Transmembrane</keyword>
<evidence type="ECO:0000313" key="3">
    <source>
        <dbReference type="Proteomes" id="UP001432161"/>
    </source>
</evidence>
<organism evidence="2 3">
    <name type="scientific">Streptomyces griseoaurantiacus</name>
    <dbReference type="NCBI Taxonomy" id="68213"/>
    <lineage>
        <taxon>Bacteria</taxon>
        <taxon>Bacillati</taxon>
        <taxon>Actinomycetota</taxon>
        <taxon>Actinomycetes</taxon>
        <taxon>Kitasatosporales</taxon>
        <taxon>Streptomycetaceae</taxon>
        <taxon>Streptomyces</taxon>
        <taxon>Streptomyces aurantiacus group</taxon>
    </lineage>
</organism>
<evidence type="ECO:0000256" key="1">
    <source>
        <dbReference type="SAM" id="Phobius"/>
    </source>
</evidence>
<name>A0ABZ1UYP3_9ACTN</name>
<gene>
    <name evidence="2" type="ORF">OHN36_09930</name>
</gene>